<dbReference type="Pfam" id="PF03807">
    <property type="entry name" value="F420_oxidored"/>
    <property type="match status" value="1"/>
</dbReference>
<dbReference type="SUPFAM" id="SSF51735">
    <property type="entry name" value="NAD(P)-binding Rossmann-fold domains"/>
    <property type="match status" value="1"/>
</dbReference>
<evidence type="ECO:0000313" key="4">
    <source>
        <dbReference type="Proteomes" id="UP000277671"/>
    </source>
</evidence>
<evidence type="ECO:0000259" key="2">
    <source>
        <dbReference type="Pfam" id="PF03807"/>
    </source>
</evidence>
<dbReference type="Proteomes" id="UP000277671">
    <property type="component" value="Unassembled WGS sequence"/>
</dbReference>
<dbReference type="AlphaFoldDB" id="A0A495JPB1"/>
<accession>A0A495JPB1</accession>
<dbReference type="InterPro" id="IPR036291">
    <property type="entry name" value="NAD(P)-bd_dom_sf"/>
</dbReference>
<dbReference type="OrthoDB" id="1523398at2"/>
<dbReference type="EMBL" id="RBKT01000001">
    <property type="protein sequence ID" value="RKR89889.1"/>
    <property type="molecule type" value="Genomic_DNA"/>
</dbReference>
<dbReference type="InterPro" id="IPR051267">
    <property type="entry name" value="STEAP_metalloreductase"/>
</dbReference>
<evidence type="ECO:0000313" key="3">
    <source>
        <dbReference type="EMBL" id="RKR89889.1"/>
    </source>
</evidence>
<organism evidence="3 4">
    <name type="scientific">Micromonospora pisi</name>
    <dbReference type="NCBI Taxonomy" id="589240"/>
    <lineage>
        <taxon>Bacteria</taxon>
        <taxon>Bacillati</taxon>
        <taxon>Actinomycetota</taxon>
        <taxon>Actinomycetes</taxon>
        <taxon>Micromonosporales</taxon>
        <taxon>Micromonosporaceae</taxon>
        <taxon>Micromonospora</taxon>
    </lineage>
</organism>
<name>A0A495JPB1_9ACTN</name>
<gene>
    <name evidence="3" type="ORF">BDK92_4248</name>
</gene>
<feature type="domain" description="Pyrroline-5-carboxylate reductase catalytic N-terminal" evidence="2">
    <location>
        <begin position="3"/>
        <end position="90"/>
    </location>
</feature>
<proteinExistence type="predicted"/>
<dbReference type="PANTHER" id="PTHR14239:SF10">
    <property type="entry name" value="REDUCTASE"/>
    <property type="match status" value="1"/>
</dbReference>
<dbReference type="PANTHER" id="PTHR14239">
    <property type="entry name" value="DUDULIN-RELATED"/>
    <property type="match status" value="1"/>
</dbReference>
<dbReference type="GO" id="GO:0016491">
    <property type="term" value="F:oxidoreductase activity"/>
    <property type="evidence" value="ECO:0007669"/>
    <property type="project" value="UniProtKB-KW"/>
</dbReference>
<protein>
    <recommendedName>
        <fullName evidence="2">Pyrroline-5-carboxylate reductase catalytic N-terminal domain-containing protein</fullName>
    </recommendedName>
</protein>
<reference evidence="3 4" key="1">
    <citation type="submission" date="2018-10" db="EMBL/GenBank/DDBJ databases">
        <title>Sequencing the genomes of 1000 actinobacteria strains.</title>
        <authorList>
            <person name="Klenk H.-P."/>
        </authorList>
    </citation>
    <scope>NUCLEOTIDE SEQUENCE [LARGE SCALE GENOMIC DNA]</scope>
    <source>
        <strain evidence="3 4">DSM 45175</strain>
    </source>
</reference>
<evidence type="ECO:0000256" key="1">
    <source>
        <dbReference type="ARBA" id="ARBA00023002"/>
    </source>
</evidence>
<dbReference type="Gene3D" id="3.40.50.720">
    <property type="entry name" value="NAD(P)-binding Rossmann-like Domain"/>
    <property type="match status" value="1"/>
</dbReference>
<dbReference type="RefSeq" id="WP_121158272.1">
    <property type="nucleotide sequence ID" value="NZ_RBKT01000001.1"/>
</dbReference>
<keyword evidence="4" id="KW-1185">Reference proteome</keyword>
<dbReference type="InterPro" id="IPR028939">
    <property type="entry name" value="P5C_Rdtase_cat_N"/>
</dbReference>
<keyword evidence="1" id="KW-0560">Oxidoreductase</keyword>
<comment type="caution">
    <text evidence="3">The sequence shown here is derived from an EMBL/GenBank/DDBJ whole genome shotgun (WGS) entry which is preliminary data.</text>
</comment>
<sequence>MHIGIIGAGNVGGTLAKRLAESGHEIAIANSRGPQTLQDLVGELGHRSHAVSASEAARFGDLVIVSVPFGRYDELPTKELKGKPVMDTGNYYPERDGHYPELDEDKTTSSEMVQQHLKGAHVVKAFNTLHAENMRDHARQSSAQERYGIPMSGDDPQAKRAIADLVEELGFQPVDAGDLATGGRKQQPGSITYEADFTADELVEALRQGS</sequence>